<name>A0ABM6JPT8_9GAMM</name>
<keyword evidence="3" id="KW-1185">Reference proteome</keyword>
<dbReference type="EMBL" id="CP020472">
    <property type="protein sequence ID" value="ARD23738.1"/>
    <property type="molecule type" value="Genomic_DNA"/>
</dbReference>
<gene>
    <name evidence="2" type="ORF">SJ2017_3489</name>
</gene>
<feature type="signal peptide" evidence="1">
    <location>
        <begin position="1"/>
        <end position="22"/>
    </location>
</feature>
<organism evidence="2 3">
    <name type="scientific">Shewanella japonica</name>
    <dbReference type="NCBI Taxonomy" id="93973"/>
    <lineage>
        <taxon>Bacteria</taxon>
        <taxon>Pseudomonadati</taxon>
        <taxon>Pseudomonadota</taxon>
        <taxon>Gammaproteobacteria</taxon>
        <taxon>Alteromonadales</taxon>
        <taxon>Shewanellaceae</taxon>
        <taxon>Shewanella</taxon>
    </lineage>
</organism>
<accession>A0ABM6JPT8</accession>
<proteinExistence type="predicted"/>
<keyword evidence="1" id="KW-0732">Signal</keyword>
<evidence type="ECO:0000313" key="2">
    <source>
        <dbReference type="EMBL" id="ARD23738.1"/>
    </source>
</evidence>
<dbReference type="Proteomes" id="UP000191820">
    <property type="component" value="Chromosome"/>
</dbReference>
<dbReference type="RefSeq" id="WP_080916714.1">
    <property type="nucleotide sequence ID" value="NZ_CP020472.1"/>
</dbReference>
<protein>
    <submittedName>
        <fullName evidence="2">Uncharacterized protein</fullName>
    </submittedName>
</protein>
<sequence>MKYIKRTLLLAALTATSFASLAGNQAAIASFDAKTLPITERSQVITDKQLALMEEFNRMTEAQTSAIDMFKSGKVQELQQLGEQTLVEANKFVDEYQIFLSQLPETSTCYVPENVTEYQRMIAEITEANSALSTVAASVGDNDEMGATMAMLNVQMHAGRISSLVQMFQMVKMCYMTDAMGMTKADVERRRAQKNN</sequence>
<reference evidence="2 3" key="1">
    <citation type="submission" date="2017-03" db="EMBL/GenBank/DDBJ databases">
        <title>Genome sequencing of Shewanella japonica KCTC 22435.</title>
        <authorList>
            <person name="Kim K.M."/>
        </authorList>
    </citation>
    <scope>NUCLEOTIDE SEQUENCE [LARGE SCALE GENOMIC DNA]</scope>
    <source>
        <strain evidence="2 3">KCTC 22435</strain>
    </source>
</reference>
<feature type="chain" id="PRO_5045116787" evidence="1">
    <location>
        <begin position="23"/>
        <end position="196"/>
    </location>
</feature>
<evidence type="ECO:0000256" key="1">
    <source>
        <dbReference type="SAM" id="SignalP"/>
    </source>
</evidence>
<evidence type="ECO:0000313" key="3">
    <source>
        <dbReference type="Proteomes" id="UP000191820"/>
    </source>
</evidence>